<feature type="domain" description="Flagellin N-terminal" evidence="6">
    <location>
        <begin position="3"/>
        <end position="139"/>
    </location>
</feature>
<dbReference type="GO" id="GO:0005198">
    <property type="term" value="F:structural molecule activity"/>
    <property type="evidence" value="ECO:0007669"/>
    <property type="project" value="UniProtKB-UniRule"/>
</dbReference>
<organism evidence="8 9">
    <name type="scientific">Alteribacter keqinensis</name>
    <dbReference type="NCBI Taxonomy" id="2483800"/>
    <lineage>
        <taxon>Bacteria</taxon>
        <taxon>Bacillati</taxon>
        <taxon>Bacillota</taxon>
        <taxon>Bacilli</taxon>
        <taxon>Bacillales</taxon>
        <taxon>Bacillaceae</taxon>
        <taxon>Alteribacter</taxon>
    </lineage>
</organism>
<comment type="function">
    <text evidence="4">Flagellin is the subunit protein which polymerizes to form the filaments of bacterial flagella.</text>
</comment>
<dbReference type="GO" id="GO:0009288">
    <property type="term" value="C:bacterial-type flagellum"/>
    <property type="evidence" value="ECO:0007669"/>
    <property type="project" value="UniProtKB-SubCell"/>
</dbReference>
<dbReference type="Pfam" id="PF00669">
    <property type="entry name" value="Flagellin_N"/>
    <property type="match status" value="1"/>
</dbReference>
<dbReference type="OrthoDB" id="9796789at2"/>
<evidence type="ECO:0000259" key="7">
    <source>
        <dbReference type="Pfam" id="PF00700"/>
    </source>
</evidence>
<protein>
    <recommendedName>
        <fullName evidence="2 4">Flagellin</fullName>
    </recommendedName>
</protein>
<dbReference type="InterPro" id="IPR001492">
    <property type="entry name" value="Flagellin"/>
</dbReference>
<dbReference type="PANTHER" id="PTHR42792">
    <property type="entry name" value="FLAGELLIN"/>
    <property type="match status" value="1"/>
</dbReference>
<dbReference type="AlphaFoldDB" id="A0A3M7TQ75"/>
<feature type="coiled-coil region" evidence="5">
    <location>
        <begin position="100"/>
        <end position="127"/>
    </location>
</feature>
<evidence type="ECO:0000313" key="8">
    <source>
        <dbReference type="EMBL" id="RNA67561.1"/>
    </source>
</evidence>
<dbReference type="Pfam" id="PF00700">
    <property type="entry name" value="Flagellin_C"/>
    <property type="match status" value="1"/>
</dbReference>
<dbReference type="InterPro" id="IPR046358">
    <property type="entry name" value="Flagellin_C"/>
</dbReference>
<comment type="caution">
    <text evidence="8">The sequence shown here is derived from an EMBL/GenBank/DDBJ whole genome shotgun (WGS) entry which is preliminary data.</text>
</comment>
<keyword evidence="8" id="KW-0966">Cell projection</keyword>
<evidence type="ECO:0000259" key="6">
    <source>
        <dbReference type="Pfam" id="PF00669"/>
    </source>
</evidence>
<dbReference type="Gene3D" id="3.30.70.2120">
    <property type="match status" value="1"/>
</dbReference>
<dbReference type="SUPFAM" id="SSF64518">
    <property type="entry name" value="Phase 1 flagellin"/>
    <property type="match status" value="1"/>
</dbReference>
<dbReference type="PANTHER" id="PTHR42792:SF2">
    <property type="entry name" value="FLAGELLIN"/>
    <property type="match status" value="1"/>
</dbReference>
<evidence type="ECO:0000256" key="1">
    <source>
        <dbReference type="ARBA" id="ARBA00005709"/>
    </source>
</evidence>
<keyword evidence="3 4" id="KW-0975">Bacterial flagellum</keyword>
<evidence type="ECO:0000256" key="2">
    <source>
        <dbReference type="ARBA" id="ARBA00020110"/>
    </source>
</evidence>
<dbReference type="GO" id="GO:0005576">
    <property type="term" value="C:extracellular region"/>
    <property type="evidence" value="ECO:0007669"/>
    <property type="project" value="UniProtKB-SubCell"/>
</dbReference>
<evidence type="ECO:0000256" key="4">
    <source>
        <dbReference type="RuleBase" id="RU362073"/>
    </source>
</evidence>
<dbReference type="InterPro" id="IPR001029">
    <property type="entry name" value="Flagellin_N"/>
</dbReference>
<dbReference type="Gene3D" id="6.10.10.10">
    <property type="entry name" value="Flagellar export chaperone, C-terminal domain"/>
    <property type="match status" value="1"/>
</dbReference>
<reference evidence="8 9" key="1">
    <citation type="submission" date="2018-10" db="EMBL/GenBank/DDBJ databases">
        <title>Bacillus Keqinensis sp. nov., a moderately halophilic bacterium isolated from a saline-alkaline lake.</title>
        <authorList>
            <person name="Wang H."/>
        </authorList>
    </citation>
    <scope>NUCLEOTIDE SEQUENCE [LARGE SCALE GENOMIC DNA]</scope>
    <source>
        <strain evidence="8 9">KQ-3</strain>
    </source>
</reference>
<dbReference type="Gene3D" id="1.20.1330.10">
    <property type="entry name" value="f41 fragment of flagellin, N-terminal domain"/>
    <property type="match status" value="1"/>
</dbReference>
<feature type="domain" description="Flagellin C-terminal" evidence="7">
    <location>
        <begin position="301"/>
        <end position="385"/>
    </location>
</feature>
<evidence type="ECO:0000256" key="5">
    <source>
        <dbReference type="SAM" id="Coils"/>
    </source>
</evidence>
<keyword evidence="5" id="KW-0175">Coiled coil</keyword>
<sequence>MIINNNISALNTHRQMGINQQANQSAMEKLSSGLRINRAGDDAAGLAISEKMRAQINGLDQATRNSQDGISMIQTAEGALNETHDILQRMRELAVQSANDTNTDEDRAELQKEVDQLSQEISRIGNNTEFNTQNLLDGTLDNKFHIGANGGQNLSLSIDDMRAEALGVVGVEDANATSFGDFTVTNLTGEAVNIEVVAATDNDNDAVSETTATLNDDGSVTITLAQEAGTATTTGDISATKQDVLDALNSVSGLSAVATDPEEDLTADAESLASEPIAAATFDANKGIDISSQAAADAAITTINDAIESVSAERSKLGAVQNRLEHTINNLGTSAENLQAAESRIRDVDMAAEMMEMTRSNILSQASQSMLAQANQQPQSVLQLLG</sequence>
<dbReference type="PRINTS" id="PR00207">
    <property type="entry name" value="FLAGELLIN"/>
</dbReference>
<proteinExistence type="inferred from homology"/>
<keyword evidence="4" id="KW-0964">Secreted</keyword>
<name>A0A3M7TQ75_9BACI</name>
<comment type="similarity">
    <text evidence="1 4">Belongs to the bacterial flagellin family.</text>
</comment>
<evidence type="ECO:0000256" key="3">
    <source>
        <dbReference type="ARBA" id="ARBA00023143"/>
    </source>
</evidence>
<dbReference type="EMBL" id="RHIB01000002">
    <property type="protein sequence ID" value="RNA67561.1"/>
    <property type="molecule type" value="Genomic_DNA"/>
</dbReference>
<dbReference type="InterPro" id="IPR042187">
    <property type="entry name" value="Flagellin_C_sub2"/>
</dbReference>
<dbReference type="RefSeq" id="WP_122899081.1">
    <property type="nucleotide sequence ID" value="NZ_RHIB01000002.1"/>
</dbReference>
<gene>
    <name evidence="8" type="ORF">EBO34_12600</name>
</gene>
<accession>A0A3M7TQ75</accession>
<dbReference type="Proteomes" id="UP000278746">
    <property type="component" value="Unassembled WGS sequence"/>
</dbReference>
<keyword evidence="8" id="KW-0969">Cilium</keyword>
<evidence type="ECO:0000313" key="9">
    <source>
        <dbReference type="Proteomes" id="UP000278746"/>
    </source>
</evidence>
<keyword evidence="9" id="KW-1185">Reference proteome</keyword>
<keyword evidence="8" id="KW-0282">Flagellum</keyword>
<comment type="subcellular location">
    <subcellularLocation>
        <location evidence="4">Secreted</location>
    </subcellularLocation>
    <subcellularLocation>
        <location evidence="4">Bacterial flagellum</location>
    </subcellularLocation>
</comment>